<keyword evidence="17" id="KW-1185">Reference proteome</keyword>
<keyword evidence="4" id="KW-0645">Protease</keyword>
<dbReference type="Pfam" id="PF01392">
    <property type="entry name" value="Fz"/>
    <property type="match status" value="1"/>
</dbReference>
<evidence type="ECO:0000256" key="11">
    <source>
        <dbReference type="PROSITE-ProRule" id="PRU00090"/>
    </source>
</evidence>
<dbReference type="CDD" id="cd11308">
    <property type="entry name" value="Peptidase_M14NE-CP-C_like"/>
    <property type="match status" value="1"/>
</dbReference>
<feature type="domain" description="Peptidase M14" evidence="15">
    <location>
        <begin position="185"/>
        <end position="514"/>
    </location>
</feature>
<evidence type="ECO:0000256" key="3">
    <source>
        <dbReference type="ARBA" id="ARBA00022645"/>
    </source>
</evidence>
<evidence type="ECO:0000256" key="9">
    <source>
        <dbReference type="ARBA" id="ARBA00023157"/>
    </source>
</evidence>
<dbReference type="GeneTree" id="ENSGT00940000156391"/>
<evidence type="ECO:0000259" key="14">
    <source>
        <dbReference type="PROSITE" id="PS50038"/>
    </source>
</evidence>
<keyword evidence="13" id="KW-0732">Signal</keyword>
<dbReference type="InterPro" id="IPR036790">
    <property type="entry name" value="Frizzled_dom_sf"/>
</dbReference>
<dbReference type="SUPFAM" id="SSF53187">
    <property type="entry name" value="Zn-dependent exopeptidases"/>
    <property type="match status" value="1"/>
</dbReference>
<evidence type="ECO:0000256" key="5">
    <source>
        <dbReference type="ARBA" id="ARBA00022723"/>
    </source>
</evidence>
<keyword evidence="5" id="KW-0479">Metal-binding</keyword>
<dbReference type="InterPro" id="IPR000834">
    <property type="entry name" value="Peptidase_M14"/>
</dbReference>
<dbReference type="GO" id="GO:0004181">
    <property type="term" value="F:metallocarboxypeptidase activity"/>
    <property type="evidence" value="ECO:0007669"/>
    <property type="project" value="InterPro"/>
</dbReference>
<protein>
    <submittedName>
        <fullName evidence="16">Carboxypeptidase Z</fullName>
    </submittedName>
</protein>
<evidence type="ECO:0000256" key="1">
    <source>
        <dbReference type="ARBA" id="ARBA00001947"/>
    </source>
</evidence>
<evidence type="ECO:0000259" key="15">
    <source>
        <dbReference type="PROSITE" id="PS52035"/>
    </source>
</evidence>
<dbReference type="STRING" id="7994.ENSAMXP00000052255"/>
<dbReference type="InterPro" id="IPR057246">
    <property type="entry name" value="CARBOXYPEPT_ZN_1"/>
</dbReference>
<dbReference type="AlphaFoldDB" id="A0A3B1KDX6"/>
<dbReference type="PROSITE" id="PS00133">
    <property type="entry name" value="CARBOXYPEPT_ZN_2"/>
    <property type="match status" value="1"/>
</dbReference>
<dbReference type="Gene3D" id="2.60.40.1120">
    <property type="entry name" value="Carboxypeptidase-like, regulatory domain"/>
    <property type="match status" value="1"/>
</dbReference>
<dbReference type="PROSITE" id="PS00132">
    <property type="entry name" value="CARBOXYPEPT_ZN_1"/>
    <property type="match status" value="1"/>
</dbReference>
<keyword evidence="6" id="KW-0378">Hydrolase</keyword>
<dbReference type="SMART" id="SM00063">
    <property type="entry name" value="FRI"/>
    <property type="match status" value="1"/>
</dbReference>
<accession>A0A3B1KDX6</accession>
<reference evidence="17" key="2">
    <citation type="journal article" date="2014" name="Nat. Commun.">
        <title>The cavefish genome reveals candidate genes for eye loss.</title>
        <authorList>
            <person name="McGaugh S.E."/>
            <person name="Gross J.B."/>
            <person name="Aken B."/>
            <person name="Blin M."/>
            <person name="Borowsky R."/>
            <person name="Chalopin D."/>
            <person name="Hinaux H."/>
            <person name="Jeffery W.R."/>
            <person name="Keene A."/>
            <person name="Ma L."/>
            <person name="Minx P."/>
            <person name="Murphy D."/>
            <person name="O'Quin K.E."/>
            <person name="Retaux S."/>
            <person name="Rohner N."/>
            <person name="Searle S.M."/>
            <person name="Stahl B.A."/>
            <person name="Tabin C."/>
            <person name="Volff J.N."/>
            <person name="Yoshizawa M."/>
            <person name="Warren W.C."/>
        </authorList>
    </citation>
    <scope>NUCLEOTIDE SEQUENCE [LARGE SCALE GENOMIC DNA]</scope>
    <source>
        <strain evidence="17">female</strain>
    </source>
</reference>
<dbReference type="FunFam" id="3.40.630.10:FF:000022">
    <property type="entry name" value="Carboxypeptidase Z"/>
    <property type="match status" value="1"/>
</dbReference>
<dbReference type="Ensembl" id="ENSAMXT00000054646.1">
    <property type="protein sequence ID" value="ENSAMXP00000052255.1"/>
    <property type="gene ID" value="ENSAMXG00000035181.1"/>
</dbReference>
<dbReference type="PROSITE" id="PS50038">
    <property type="entry name" value="FZ"/>
    <property type="match status" value="1"/>
</dbReference>
<dbReference type="Pfam" id="PF13620">
    <property type="entry name" value="CarboxypepD_reg"/>
    <property type="match status" value="1"/>
</dbReference>
<feature type="signal peptide" evidence="13">
    <location>
        <begin position="1"/>
        <end position="16"/>
    </location>
</feature>
<feature type="chain" id="PRO_5017184935" evidence="13">
    <location>
        <begin position="17"/>
        <end position="662"/>
    </location>
</feature>
<dbReference type="InParanoid" id="A0A3B1KDX6"/>
<evidence type="ECO:0000256" key="8">
    <source>
        <dbReference type="ARBA" id="ARBA00023049"/>
    </source>
</evidence>
<dbReference type="Gene3D" id="3.40.630.10">
    <property type="entry name" value="Zn peptidases"/>
    <property type="match status" value="1"/>
</dbReference>
<dbReference type="Pfam" id="PF00246">
    <property type="entry name" value="Peptidase_M14"/>
    <property type="match status" value="1"/>
</dbReference>
<organism evidence="16 17">
    <name type="scientific">Astyanax mexicanus</name>
    <name type="common">Blind cave fish</name>
    <name type="synonym">Astyanax fasciatus mexicanus</name>
    <dbReference type="NCBI Taxonomy" id="7994"/>
    <lineage>
        <taxon>Eukaryota</taxon>
        <taxon>Metazoa</taxon>
        <taxon>Chordata</taxon>
        <taxon>Craniata</taxon>
        <taxon>Vertebrata</taxon>
        <taxon>Euteleostomi</taxon>
        <taxon>Actinopterygii</taxon>
        <taxon>Neopterygii</taxon>
        <taxon>Teleostei</taxon>
        <taxon>Ostariophysi</taxon>
        <taxon>Characiformes</taxon>
        <taxon>Characoidei</taxon>
        <taxon>Acestrorhamphidae</taxon>
        <taxon>Acestrorhamphinae</taxon>
        <taxon>Astyanax</taxon>
    </lineage>
</organism>
<reference evidence="17" key="1">
    <citation type="submission" date="2013-03" db="EMBL/GenBank/DDBJ databases">
        <authorList>
            <person name="Jeffery W."/>
            <person name="Warren W."/>
            <person name="Wilson R.K."/>
        </authorList>
    </citation>
    <scope>NUCLEOTIDE SEQUENCE</scope>
    <source>
        <strain evidence="17">female</strain>
    </source>
</reference>
<dbReference type="FunFam" id="2.60.40.1120:FF:000021">
    <property type="entry name" value="Carboxypeptidase Z"/>
    <property type="match status" value="1"/>
</dbReference>
<keyword evidence="8" id="KW-0482">Metalloprotease</keyword>
<evidence type="ECO:0000256" key="12">
    <source>
        <dbReference type="PROSITE-ProRule" id="PRU01379"/>
    </source>
</evidence>
<evidence type="ECO:0000256" key="4">
    <source>
        <dbReference type="ARBA" id="ARBA00022670"/>
    </source>
</evidence>
<evidence type="ECO:0000256" key="2">
    <source>
        <dbReference type="ARBA" id="ARBA00005988"/>
    </source>
</evidence>
<proteinExistence type="inferred from homology"/>
<dbReference type="PRINTS" id="PR00765">
    <property type="entry name" value="CRBOXYPTASEA"/>
</dbReference>
<dbReference type="InterPro" id="IPR008969">
    <property type="entry name" value="CarboxyPept-like_regulatory"/>
</dbReference>
<dbReference type="GO" id="GO:0005615">
    <property type="term" value="C:extracellular space"/>
    <property type="evidence" value="ECO:0007669"/>
    <property type="project" value="TreeGrafter"/>
</dbReference>
<dbReference type="SMART" id="SM00631">
    <property type="entry name" value="Zn_pept"/>
    <property type="match status" value="1"/>
</dbReference>
<keyword evidence="7" id="KW-0862">Zinc</keyword>
<dbReference type="Proteomes" id="UP000018467">
    <property type="component" value="Unassembled WGS sequence"/>
</dbReference>
<evidence type="ECO:0000256" key="13">
    <source>
        <dbReference type="SAM" id="SignalP"/>
    </source>
</evidence>
<dbReference type="PANTHER" id="PTHR11532:SF63">
    <property type="entry name" value="CARBOXYPEPTIDASE Z"/>
    <property type="match status" value="1"/>
</dbReference>
<keyword evidence="3" id="KW-0121">Carboxypeptidase</keyword>
<dbReference type="SUPFAM" id="SSF49464">
    <property type="entry name" value="Carboxypeptidase regulatory domain-like"/>
    <property type="match status" value="1"/>
</dbReference>
<keyword evidence="9 11" id="KW-1015">Disulfide bond</keyword>
<dbReference type="PROSITE" id="PS52035">
    <property type="entry name" value="PEPTIDASE_M14"/>
    <property type="match status" value="1"/>
</dbReference>
<comment type="similarity">
    <text evidence="2 12">Belongs to the peptidase M14 family.</text>
</comment>
<feature type="disulfide bond" evidence="11">
    <location>
        <begin position="120"/>
        <end position="144"/>
    </location>
</feature>
<dbReference type="Bgee" id="ENSAMXG00000035181">
    <property type="expression patterns" value="Expressed in bone element and 14 other cell types or tissues"/>
</dbReference>
<evidence type="ECO:0000256" key="10">
    <source>
        <dbReference type="ARBA" id="ARBA00023180"/>
    </source>
</evidence>
<evidence type="ECO:0000256" key="6">
    <source>
        <dbReference type="ARBA" id="ARBA00022801"/>
    </source>
</evidence>
<evidence type="ECO:0000313" key="16">
    <source>
        <dbReference type="Ensembl" id="ENSAMXP00000052255.1"/>
    </source>
</evidence>
<keyword evidence="10" id="KW-0325">Glycoprotein</keyword>
<comment type="caution">
    <text evidence="11">Lacks conserved residue(s) required for the propagation of feature annotation.</text>
</comment>
<feature type="domain" description="FZ" evidence="14">
    <location>
        <begin position="36"/>
        <end position="158"/>
    </location>
</feature>
<dbReference type="GO" id="GO:0008270">
    <property type="term" value="F:zinc ion binding"/>
    <property type="evidence" value="ECO:0007669"/>
    <property type="project" value="InterPro"/>
</dbReference>
<dbReference type="PANTHER" id="PTHR11532">
    <property type="entry name" value="PROTEASE M14 CARBOXYPEPTIDASE"/>
    <property type="match status" value="1"/>
</dbReference>
<dbReference type="Gene3D" id="1.10.2000.10">
    <property type="entry name" value="Frizzled cysteine-rich domain"/>
    <property type="match status" value="1"/>
</dbReference>
<name>A0A3B1KDX6_ASTMX</name>
<evidence type="ECO:0000256" key="7">
    <source>
        <dbReference type="ARBA" id="ARBA00022833"/>
    </source>
</evidence>
<dbReference type="GO" id="GO:0006518">
    <property type="term" value="P:peptide metabolic process"/>
    <property type="evidence" value="ECO:0007669"/>
    <property type="project" value="TreeGrafter"/>
</dbReference>
<dbReference type="FunFam" id="1.10.2000.10:FF:000012">
    <property type="entry name" value="Carboxypeptidase Z"/>
    <property type="match status" value="1"/>
</dbReference>
<dbReference type="InterPro" id="IPR050753">
    <property type="entry name" value="Peptidase_M14_domain"/>
</dbReference>
<comment type="cofactor">
    <cofactor evidence="1">
        <name>Zn(2+)</name>
        <dbReference type="ChEBI" id="CHEBI:29105"/>
    </cofactor>
</comment>
<evidence type="ECO:0000313" key="17">
    <source>
        <dbReference type="Proteomes" id="UP000018467"/>
    </source>
</evidence>
<dbReference type="InterPro" id="IPR057247">
    <property type="entry name" value="CARBOXYPEPT_ZN_2"/>
</dbReference>
<dbReference type="InterPro" id="IPR020067">
    <property type="entry name" value="Frizzled_dom"/>
</dbReference>
<dbReference type="GO" id="GO:0016485">
    <property type="term" value="P:protein processing"/>
    <property type="evidence" value="ECO:0007669"/>
    <property type="project" value="TreeGrafter"/>
</dbReference>
<sequence length="662" mass="75045">MLRASLILSFLAAGFCAPPPCKPGEQTLGRCQRPVENNPQCTEMVLGYCQDVPYQRTMFPNIVGQQTRHEVEMSAEYLLLSVIHGLLNGECSPDLRILGCSILAPRCRDNTVMKPCRSSCEIIKRNCAHAFEAINMAWPYFLDCDRFFVGDEEGCYDPLSTLRARQEVTLANLTDGGQSTILQFTYHSNAQMINILKKTAAKCPHISRTYSIGRSVDGKDLLVIEFSKNPGQHDLLEPEIKLIGNMHGNEVLGRQLLIYLAQYLCSEYLLANERIQTLINNTRIHLLPSMNPDGYELAASEVADSLDPENTNQEGHIYNGWTSGRANAQNIDLNRNFPDLTSIFYNRRRFRSIRNDHIPIPDSYWISKVAPETYAVMKWIRSIPFVISASLHGGELVISYPFDFSRHPEEEKMFSPTPDEQVFKQLARTYADAHATMSNNDTDRCGASFANKGGIINGALWYSFAGGMSDFNYLHSNCLELTVELGCDKFPAEEELYPEWLRNKEALLSFMESVHRGIKGIVKDGNGNGIKGAIISVKGLRRDVTTAEDGDYWRLLVPGIYVISASAPGYSKVTKRIRLPHSMQKVGQVDFVLKKVPVDPDLDYLNIPELDNYERFDPYNQFEQYSQRELGENGEERTEKPWWWAYFSQLGVSTPTWLLRNY</sequence>
<dbReference type="SUPFAM" id="SSF63501">
    <property type="entry name" value="Frizzled cysteine-rich domain"/>
    <property type="match status" value="1"/>
</dbReference>
<reference evidence="16" key="3">
    <citation type="submission" date="2025-08" db="UniProtKB">
        <authorList>
            <consortium name="Ensembl"/>
        </authorList>
    </citation>
    <scope>IDENTIFICATION</scope>
</reference>
<reference evidence="16" key="4">
    <citation type="submission" date="2025-09" db="UniProtKB">
        <authorList>
            <consortium name="Ensembl"/>
        </authorList>
    </citation>
    <scope>IDENTIFICATION</scope>
</reference>
<feature type="active site" description="Proton donor/acceptor" evidence="12">
    <location>
        <position position="484"/>
    </location>
</feature>